<evidence type="ECO:0000313" key="2">
    <source>
        <dbReference type="EMBL" id="KAJ1165242.1"/>
    </source>
</evidence>
<proteinExistence type="predicted"/>
<sequence length="126" mass="12979">MGQKIKLKTESSAVERRTSVAGAQVTSLPTRSEWRHGRGPGKGEKAQRTAEAAGRAVWAPEGVRTKLDTAAGPLTQGTLTMCGAPQTKDEPGGHTRLGSGSARGGSPHRGGQARQGSGKWAPSGPQ</sequence>
<dbReference type="AlphaFoldDB" id="A0AAV7SMK5"/>
<organism evidence="2 3">
    <name type="scientific">Pleurodeles waltl</name>
    <name type="common">Iberian ribbed newt</name>
    <dbReference type="NCBI Taxonomy" id="8319"/>
    <lineage>
        <taxon>Eukaryota</taxon>
        <taxon>Metazoa</taxon>
        <taxon>Chordata</taxon>
        <taxon>Craniata</taxon>
        <taxon>Vertebrata</taxon>
        <taxon>Euteleostomi</taxon>
        <taxon>Amphibia</taxon>
        <taxon>Batrachia</taxon>
        <taxon>Caudata</taxon>
        <taxon>Salamandroidea</taxon>
        <taxon>Salamandridae</taxon>
        <taxon>Pleurodelinae</taxon>
        <taxon>Pleurodeles</taxon>
    </lineage>
</organism>
<dbReference type="Proteomes" id="UP001066276">
    <property type="component" value="Chromosome 4_2"/>
</dbReference>
<accession>A0AAV7SMK5</accession>
<evidence type="ECO:0000256" key="1">
    <source>
        <dbReference type="SAM" id="MobiDB-lite"/>
    </source>
</evidence>
<feature type="region of interest" description="Disordered" evidence="1">
    <location>
        <begin position="1"/>
        <end position="126"/>
    </location>
</feature>
<reference evidence="2" key="1">
    <citation type="journal article" date="2022" name="bioRxiv">
        <title>Sequencing and chromosome-scale assembly of the giantPleurodeles waltlgenome.</title>
        <authorList>
            <person name="Brown T."/>
            <person name="Elewa A."/>
            <person name="Iarovenko S."/>
            <person name="Subramanian E."/>
            <person name="Araus A.J."/>
            <person name="Petzold A."/>
            <person name="Susuki M."/>
            <person name="Suzuki K.-i.T."/>
            <person name="Hayashi T."/>
            <person name="Toyoda A."/>
            <person name="Oliveira C."/>
            <person name="Osipova E."/>
            <person name="Leigh N.D."/>
            <person name="Simon A."/>
            <person name="Yun M.H."/>
        </authorList>
    </citation>
    <scope>NUCLEOTIDE SEQUENCE</scope>
    <source>
        <strain evidence="2">20211129_DDA</strain>
        <tissue evidence="2">Liver</tissue>
    </source>
</reference>
<evidence type="ECO:0000313" key="3">
    <source>
        <dbReference type="Proteomes" id="UP001066276"/>
    </source>
</evidence>
<gene>
    <name evidence="2" type="ORF">NDU88_005670</name>
</gene>
<dbReference type="EMBL" id="JANPWB010000008">
    <property type="protein sequence ID" value="KAJ1165242.1"/>
    <property type="molecule type" value="Genomic_DNA"/>
</dbReference>
<name>A0AAV7SMK5_PLEWA</name>
<feature type="compositionally biased region" description="Basic and acidic residues" evidence="1">
    <location>
        <begin position="7"/>
        <end position="18"/>
    </location>
</feature>
<comment type="caution">
    <text evidence="2">The sequence shown here is derived from an EMBL/GenBank/DDBJ whole genome shotgun (WGS) entry which is preliminary data.</text>
</comment>
<keyword evidence="3" id="KW-1185">Reference proteome</keyword>
<protein>
    <submittedName>
        <fullName evidence="2">Uncharacterized protein</fullName>
    </submittedName>
</protein>
<feature type="compositionally biased region" description="Basic and acidic residues" evidence="1">
    <location>
        <begin position="32"/>
        <end position="48"/>
    </location>
</feature>